<organism evidence="3 4">
    <name type="scientific">Prevotella denticola</name>
    <dbReference type="NCBI Taxonomy" id="28129"/>
    <lineage>
        <taxon>Bacteria</taxon>
        <taxon>Pseudomonadati</taxon>
        <taxon>Bacteroidota</taxon>
        <taxon>Bacteroidia</taxon>
        <taxon>Bacteroidales</taxon>
        <taxon>Prevotellaceae</taxon>
        <taxon>Prevotella</taxon>
    </lineage>
</organism>
<evidence type="ECO:0000313" key="3">
    <source>
        <dbReference type="EMBL" id="SUB87630.1"/>
    </source>
</evidence>
<dbReference type="InterPro" id="IPR021729">
    <property type="entry name" value="DUF3298"/>
</dbReference>
<feature type="signal peptide" evidence="1">
    <location>
        <begin position="1"/>
        <end position="18"/>
    </location>
</feature>
<dbReference type="PROSITE" id="PS51257">
    <property type="entry name" value="PROKAR_LIPOPROTEIN"/>
    <property type="match status" value="1"/>
</dbReference>
<sequence length="300" mass="32931">MMNRKFLFLSAFLLSVVAAVGCADWKKPAVKCLADSVASKTAVPDSVVVEKEVPLVVDSIGKSFSSKKGNLDFAYDFPVSGPSPLVDSLRAYLSSEMADAGYVKPYGNLSDGKGMITYYAKTAFEGMTRLFEDDGKRAAPCVPEVSLFVRKRGETERFVTYVSTYYIYAGGAHGMTSEYGVTFDKKSGVRLRNILNADCEKVLQPLLKEKVENYLKQTVSSDDREMSEAELKDLMDGLFLEDGVIPLPGNGLYLSPEGVVFSYGQYEISAYAVGMPTFTVPYEKIGKYLSPEARRLAGIK</sequence>
<name>A0A379E5B9_9BACT</name>
<protein>
    <submittedName>
        <fullName evidence="3">Protein of uncharacterized function (DUF3298)</fullName>
    </submittedName>
</protein>
<dbReference type="RefSeq" id="WP_025068174.1">
    <property type="nucleotide sequence ID" value="NZ_CAUVPN010000041.1"/>
</dbReference>
<evidence type="ECO:0000259" key="2">
    <source>
        <dbReference type="Pfam" id="PF11738"/>
    </source>
</evidence>
<evidence type="ECO:0000256" key="1">
    <source>
        <dbReference type="SAM" id="SignalP"/>
    </source>
</evidence>
<evidence type="ECO:0000313" key="4">
    <source>
        <dbReference type="Proteomes" id="UP000255469"/>
    </source>
</evidence>
<reference evidence="3 4" key="1">
    <citation type="submission" date="2018-06" db="EMBL/GenBank/DDBJ databases">
        <authorList>
            <consortium name="Pathogen Informatics"/>
            <person name="Doyle S."/>
        </authorList>
    </citation>
    <scope>NUCLEOTIDE SEQUENCE [LARGE SCALE GENOMIC DNA]</scope>
    <source>
        <strain evidence="3 4">NCTC13067</strain>
    </source>
</reference>
<dbReference type="Pfam" id="PF11738">
    <property type="entry name" value="DUF3298"/>
    <property type="match status" value="1"/>
</dbReference>
<feature type="domain" description="DUF3298" evidence="2">
    <location>
        <begin position="198"/>
        <end position="283"/>
    </location>
</feature>
<accession>A0A379E5B9</accession>
<dbReference type="Gene3D" id="3.30.565.40">
    <property type="entry name" value="Fervidobacterium nodosum Rt17-B1 like"/>
    <property type="match status" value="1"/>
</dbReference>
<dbReference type="AlphaFoldDB" id="A0A379E5B9"/>
<dbReference type="InterPro" id="IPR037126">
    <property type="entry name" value="PdaC/RsiV-like_sf"/>
</dbReference>
<proteinExistence type="predicted"/>
<dbReference type="EMBL" id="UGTM01000001">
    <property type="protein sequence ID" value="SUB87630.1"/>
    <property type="molecule type" value="Genomic_DNA"/>
</dbReference>
<gene>
    <name evidence="3" type="ORF">NCTC13067_01309</name>
</gene>
<feature type="chain" id="PRO_5017044537" evidence="1">
    <location>
        <begin position="19"/>
        <end position="300"/>
    </location>
</feature>
<dbReference type="Proteomes" id="UP000255469">
    <property type="component" value="Unassembled WGS sequence"/>
</dbReference>
<keyword evidence="1" id="KW-0732">Signal</keyword>
<dbReference type="Gene3D" id="3.90.640.20">
    <property type="entry name" value="Heat-shock cognate protein, ATPase"/>
    <property type="match status" value="1"/>
</dbReference>